<name>A0ABM8FU97_9MICO</name>
<feature type="domain" description="Phosphotyrosine protein phosphatase I" evidence="1">
    <location>
        <begin position="8"/>
        <end position="185"/>
    </location>
</feature>
<proteinExistence type="predicted"/>
<dbReference type="RefSeq" id="WP_286299260.1">
    <property type="nucleotide sequence ID" value="NZ_AP027728.1"/>
</dbReference>
<organism evidence="2 3">
    <name type="scientific">Microbacterium suwonense</name>
    <dbReference type="NCBI Taxonomy" id="683047"/>
    <lineage>
        <taxon>Bacteria</taxon>
        <taxon>Bacillati</taxon>
        <taxon>Actinomycetota</taxon>
        <taxon>Actinomycetes</taxon>
        <taxon>Micrococcales</taxon>
        <taxon>Microbacteriaceae</taxon>
        <taxon>Microbacterium</taxon>
    </lineage>
</organism>
<dbReference type="InterPro" id="IPR036196">
    <property type="entry name" value="Ptyr_pPase_sf"/>
</dbReference>
<gene>
    <name evidence="2" type="ORF">GCM10025863_18700</name>
</gene>
<reference evidence="3" key="1">
    <citation type="journal article" date="2019" name="Int. J. Syst. Evol. Microbiol.">
        <title>The Global Catalogue of Microorganisms (GCM) 10K type strain sequencing project: providing services to taxonomists for standard genome sequencing and annotation.</title>
        <authorList>
            <consortium name="The Broad Institute Genomics Platform"/>
            <consortium name="The Broad Institute Genome Sequencing Center for Infectious Disease"/>
            <person name="Wu L."/>
            <person name="Ma J."/>
        </authorList>
    </citation>
    <scope>NUCLEOTIDE SEQUENCE [LARGE SCALE GENOMIC DNA]</scope>
    <source>
        <strain evidence="3">NBRC 106310</strain>
    </source>
</reference>
<dbReference type="SMART" id="SM00226">
    <property type="entry name" value="LMWPc"/>
    <property type="match status" value="1"/>
</dbReference>
<dbReference type="InterPro" id="IPR050438">
    <property type="entry name" value="LMW_PTPase"/>
</dbReference>
<dbReference type="InterPro" id="IPR023485">
    <property type="entry name" value="Ptyr_pPase"/>
</dbReference>
<evidence type="ECO:0000313" key="3">
    <source>
        <dbReference type="Proteomes" id="UP001321543"/>
    </source>
</evidence>
<keyword evidence="3" id="KW-1185">Reference proteome</keyword>
<accession>A0ABM8FU97</accession>
<dbReference type="Gene3D" id="3.40.50.2300">
    <property type="match status" value="1"/>
</dbReference>
<evidence type="ECO:0000313" key="2">
    <source>
        <dbReference type="EMBL" id="BDZ39256.1"/>
    </source>
</evidence>
<dbReference type="Pfam" id="PF01451">
    <property type="entry name" value="LMWPc"/>
    <property type="match status" value="1"/>
</dbReference>
<dbReference type="SUPFAM" id="SSF52788">
    <property type="entry name" value="Phosphotyrosine protein phosphatases I"/>
    <property type="match status" value="1"/>
</dbReference>
<sequence length="190" mass="20711">MTAPDRMATILFVCTGNICRSPYMQHSLHAMLTDQRRTDVSIVSAGTHAVEGHAMATPLARRLHDRGIDASGFRASTLRSETIDNASLVVTATREHRRLVVGRRHDAAERTFTLAQLARLLRSSPENAAVPASVPDLVHRALTARGRSGGGASDDDLDDPWRRSQRTYRRVADRIDELLIPIAAGLVAGS</sequence>
<dbReference type="Proteomes" id="UP001321543">
    <property type="component" value="Chromosome"/>
</dbReference>
<evidence type="ECO:0000259" key="1">
    <source>
        <dbReference type="SMART" id="SM00226"/>
    </source>
</evidence>
<dbReference type="PANTHER" id="PTHR11717">
    <property type="entry name" value="LOW MOLECULAR WEIGHT PROTEIN TYROSINE PHOSPHATASE"/>
    <property type="match status" value="1"/>
</dbReference>
<dbReference type="PANTHER" id="PTHR11717:SF31">
    <property type="entry name" value="LOW MOLECULAR WEIGHT PROTEIN-TYROSINE-PHOSPHATASE ETP-RELATED"/>
    <property type="match status" value="1"/>
</dbReference>
<dbReference type="EMBL" id="AP027728">
    <property type="protein sequence ID" value="BDZ39256.1"/>
    <property type="molecule type" value="Genomic_DNA"/>
</dbReference>
<protein>
    <recommendedName>
        <fullName evidence="1">Phosphotyrosine protein phosphatase I domain-containing protein</fullName>
    </recommendedName>
</protein>